<reference evidence="2" key="1">
    <citation type="submission" date="2020-11" db="EMBL/GenBank/DDBJ databases">
        <authorList>
            <consortium name="DOE Joint Genome Institute"/>
            <person name="Ahrendt S."/>
            <person name="Riley R."/>
            <person name="Andreopoulos W."/>
            <person name="Labutti K."/>
            <person name="Pangilinan J."/>
            <person name="Ruiz-Duenas F.J."/>
            <person name="Barrasa J.M."/>
            <person name="Sanchez-Garcia M."/>
            <person name="Camarero S."/>
            <person name="Miyauchi S."/>
            <person name="Serrano A."/>
            <person name="Linde D."/>
            <person name="Babiker R."/>
            <person name="Drula E."/>
            <person name="Ayuso-Fernandez I."/>
            <person name="Pacheco R."/>
            <person name="Padilla G."/>
            <person name="Ferreira P."/>
            <person name="Barriuso J."/>
            <person name="Kellner H."/>
            <person name="Castanera R."/>
            <person name="Alfaro M."/>
            <person name="Ramirez L."/>
            <person name="Pisabarro A.G."/>
            <person name="Kuo A."/>
            <person name="Tritt A."/>
            <person name="Lipzen A."/>
            <person name="He G."/>
            <person name="Yan M."/>
            <person name="Ng V."/>
            <person name="Cullen D."/>
            <person name="Martin F."/>
            <person name="Rosso M.-N."/>
            <person name="Henrissat B."/>
            <person name="Hibbett D."/>
            <person name="Martinez A.T."/>
            <person name="Grigoriev I.V."/>
        </authorList>
    </citation>
    <scope>NUCLEOTIDE SEQUENCE</scope>
    <source>
        <strain evidence="2">CIRM-BRFM 674</strain>
    </source>
</reference>
<organism evidence="2 3">
    <name type="scientific">Pholiota conissans</name>
    <dbReference type="NCBI Taxonomy" id="109636"/>
    <lineage>
        <taxon>Eukaryota</taxon>
        <taxon>Fungi</taxon>
        <taxon>Dikarya</taxon>
        <taxon>Basidiomycota</taxon>
        <taxon>Agaricomycotina</taxon>
        <taxon>Agaricomycetes</taxon>
        <taxon>Agaricomycetidae</taxon>
        <taxon>Agaricales</taxon>
        <taxon>Agaricineae</taxon>
        <taxon>Strophariaceae</taxon>
        <taxon>Pholiota</taxon>
    </lineage>
</organism>
<evidence type="ECO:0000313" key="3">
    <source>
        <dbReference type="Proteomes" id="UP000807469"/>
    </source>
</evidence>
<evidence type="ECO:0000256" key="1">
    <source>
        <dbReference type="SAM" id="MobiDB-lite"/>
    </source>
</evidence>
<accession>A0A9P5Z8W6</accession>
<dbReference type="AlphaFoldDB" id="A0A9P5Z8W6"/>
<proteinExistence type="predicted"/>
<keyword evidence="3" id="KW-1185">Reference proteome</keyword>
<dbReference type="Proteomes" id="UP000807469">
    <property type="component" value="Unassembled WGS sequence"/>
</dbReference>
<sequence>MDRSSSSHQLQPPHPPPQASSRRVFSVQLAKDHSNTLVLNVPRGRKGNDFAVLLNLASGKCTKPTGAKILLRLAKVRRKVSLHQLRIIPHLQPHCSGFSTGGSCWIAEPTRVGYSDLSPHKQTPRISLLPCMYYPPERCLYLSGPARRRMQRADRKKNKDQSLAVVVSYASPRRI</sequence>
<name>A0A9P5Z8W6_9AGAR</name>
<comment type="caution">
    <text evidence="2">The sequence shown here is derived from an EMBL/GenBank/DDBJ whole genome shotgun (WGS) entry which is preliminary data.</text>
</comment>
<feature type="compositionally biased region" description="Low complexity" evidence="1">
    <location>
        <begin position="1"/>
        <end position="11"/>
    </location>
</feature>
<feature type="region of interest" description="Disordered" evidence="1">
    <location>
        <begin position="1"/>
        <end position="21"/>
    </location>
</feature>
<protein>
    <submittedName>
        <fullName evidence="2">Uncharacterized protein</fullName>
    </submittedName>
</protein>
<dbReference type="EMBL" id="MU155157">
    <property type="protein sequence ID" value="KAF9483092.1"/>
    <property type="molecule type" value="Genomic_DNA"/>
</dbReference>
<gene>
    <name evidence="2" type="ORF">BDN70DRAFT_874139</name>
</gene>
<evidence type="ECO:0000313" key="2">
    <source>
        <dbReference type="EMBL" id="KAF9483092.1"/>
    </source>
</evidence>